<comment type="caution">
    <text evidence="2">The sequence shown here is derived from an EMBL/GenBank/DDBJ whole genome shotgun (WGS) entry which is preliminary data.</text>
</comment>
<accession>A0A2K3KL50</accession>
<dbReference type="EMBL" id="ASHM01100794">
    <property type="protein sequence ID" value="PNX67014.1"/>
    <property type="molecule type" value="Genomic_DNA"/>
</dbReference>
<organism evidence="2 3">
    <name type="scientific">Trifolium pratense</name>
    <name type="common">Red clover</name>
    <dbReference type="NCBI Taxonomy" id="57577"/>
    <lineage>
        <taxon>Eukaryota</taxon>
        <taxon>Viridiplantae</taxon>
        <taxon>Streptophyta</taxon>
        <taxon>Embryophyta</taxon>
        <taxon>Tracheophyta</taxon>
        <taxon>Spermatophyta</taxon>
        <taxon>Magnoliopsida</taxon>
        <taxon>eudicotyledons</taxon>
        <taxon>Gunneridae</taxon>
        <taxon>Pentapetalae</taxon>
        <taxon>rosids</taxon>
        <taxon>fabids</taxon>
        <taxon>Fabales</taxon>
        <taxon>Fabaceae</taxon>
        <taxon>Papilionoideae</taxon>
        <taxon>50 kb inversion clade</taxon>
        <taxon>NPAAA clade</taxon>
        <taxon>Hologalegina</taxon>
        <taxon>IRL clade</taxon>
        <taxon>Trifolieae</taxon>
        <taxon>Trifolium</taxon>
    </lineage>
</organism>
<evidence type="ECO:0000256" key="1">
    <source>
        <dbReference type="SAM" id="MobiDB-lite"/>
    </source>
</evidence>
<dbReference type="Pfam" id="PF14223">
    <property type="entry name" value="Retrotran_gag_2"/>
    <property type="match status" value="1"/>
</dbReference>
<sequence length="165" mass="18810">MAGSLSRIIPDMSKMEPLDGSNYRRWSQKLLILFEALEVDYVLFEDAPVDVNAAVNAVESSTPATPAVTPLPAETKKDNEEAKKKYEKDNKTARGHLLTHMADNLFDLFINQKSAKAIWDTLLKRYGDDDAGRKKYVVGNWMRFQMSDDKPIMEQIHEKISTFLE</sequence>
<proteinExistence type="predicted"/>
<reference evidence="2 3" key="1">
    <citation type="journal article" date="2014" name="Am. J. Bot.">
        <title>Genome assembly and annotation for red clover (Trifolium pratense; Fabaceae).</title>
        <authorList>
            <person name="Istvanek J."/>
            <person name="Jaros M."/>
            <person name="Krenek A."/>
            <person name="Repkova J."/>
        </authorList>
    </citation>
    <scope>NUCLEOTIDE SEQUENCE [LARGE SCALE GENOMIC DNA]</scope>
    <source>
        <strain evidence="3">cv. Tatra</strain>
        <tissue evidence="2">Young leaves</tissue>
    </source>
</reference>
<dbReference type="Proteomes" id="UP000236291">
    <property type="component" value="Unassembled WGS sequence"/>
</dbReference>
<gene>
    <name evidence="2" type="ORF">L195_g055397</name>
</gene>
<reference evidence="2 3" key="2">
    <citation type="journal article" date="2017" name="Front. Plant Sci.">
        <title>Gene Classification and Mining of Molecular Markers Useful in Red Clover (Trifolium pratense) Breeding.</title>
        <authorList>
            <person name="Istvanek J."/>
            <person name="Dluhosova J."/>
            <person name="Dluhos P."/>
            <person name="Patkova L."/>
            <person name="Nedelnik J."/>
            <person name="Repkova J."/>
        </authorList>
    </citation>
    <scope>NUCLEOTIDE SEQUENCE [LARGE SCALE GENOMIC DNA]</scope>
    <source>
        <strain evidence="3">cv. Tatra</strain>
        <tissue evidence="2">Young leaves</tissue>
    </source>
</reference>
<dbReference type="PANTHER" id="PTHR47592:SF30">
    <property type="entry name" value="CCHC-TYPE DOMAIN-CONTAINING PROTEIN"/>
    <property type="match status" value="1"/>
</dbReference>
<evidence type="ECO:0008006" key="4">
    <source>
        <dbReference type="Google" id="ProtNLM"/>
    </source>
</evidence>
<feature type="region of interest" description="Disordered" evidence="1">
    <location>
        <begin position="59"/>
        <end position="88"/>
    </location>
</feature>
<name>A0A2K3KL50_TRIPR</name>
<feature type="compositionally biased region" description="Basic and acidic residues" evidence="1">
    <location>
        <begin position="74"/>
        <end position="88"/>
    </location>
</feature>
<dbReference type="PANTHER" id="PTHR47592">
    <property type="entry name" value="PBF68 PROTEIN"/>
    <property type="match status" value="1"/>
</dbReference>
<evidence type="ECO:0000313" key="2">
    <source>
        <dbReference type="EMBL" id="PNX67014.1"/>
    </source>
</evidence>
<protein>
    <recommendedName>
        <fullName evidence="4">Gag-protease polyprotein</fullName>
    </recommendedName>
</protein>
<feature type="compositionally biased region" description="Low complexity" evidence="1">
    <location>
        <begin position="59"/>
        <end position="73"/>
    </location>
</feature>
<evidence type="ECO:0000313" key="3">
    <source>
        <dbReference type="Proteomes" id="UP000236291"/>
    </source>
</evidence>
<dbReference type="AlphaFoldDB" id="A0A2K3KL50"/>